<dbReference type="PANTHER" id="PTHR22950:SF666">
    <property type="entry name" value="VACUOLAR AMINO ACID TRANSPORTER 4"/>
    <property type="match status" value="1"/>
</dbReference>
<feature type="transmembrane region" description="Helical" evidence="7">
    <location>
        <begin position="541"/>
        <end position="559"/>
    </location>
</feature>
<evidence type="ECO:0000313" key="9">
    <source>
        <dbReference type="EMBL" id="KAL1903117.1"/>
    </source>
</evidence>
<comment type="subcellular location">
    <subcellularLocation>
        <location evidence="1">Membrane</location>
        <topology evidence="1">Multi-pass membrane protein</topology>
    </subcellularLocation>
</comment>
<feature type="region of interest" description="Disordered" evidence="6">
    <location>
        <begin position="303"/>
        <end position="336"/>
    </location>
</feature>
<feature type="compositionally biased region" description="Basic residues" evidence="6">
    <location>
        <begin position="410"/>
        <end position="419"/>
    </location>
</feature>
<protein>
    <recommendedName>
        <fullName evidence="8">Amino acid transporter transmembrane domain-containing protein</fullName>
    </recommendedName>
</protein>
<evidence type="ECO:0000256" key="5">
    <source>
        <dbReference type="ARBA" id="ARBA00023136"/>
    </source>
</evidence>
<evidence type="ECO:0000256" key="4">
    <source>
        <dbReference type="ARBA" id="ARBA00022989"/>
    </source>
</evidence>
<feature type="region of interest" description="Disordered" evidence="6">
    <location>
        <begin position="193"/>
        <end position="231"/>
    </location>
</feature>
<feature type="compositionally biased region" description="Basic residues" evidence="6">
    <location>
        <begin position="318"/>
        <end position="327"/>
    </location>
</feature>
<sequence length="825" mass="88915">MSDKGRSSPAPQPSPRAANAALLSSSPIDSFRARSFGTSVPRADTTARLANPVQNLGTSPAPSAGGPGVRRGSGRWSPSGNMTPLAGGSASGASHPAGPGVSALAMALSNSIGTSPPRFGTPPVRPASPASQAAVSTAAAPTNFSSTPSVGGTGLTPTNFGSFDSRQRNASMGGPYEDPEIVRRHLVQRTDAASISDNAVDAKGKQPVNGGAESSANGGGDTDSVNAFGASGIDDDEFSSLRLQGGDITRPIYKWTEEATNKVHRSKSFTMPRPEPESETLDINTIKVPGGFRRNYLRRTAEDGYGTLDDGETGVDNHHHHHHHHHQGPPPQQPQLFTSSFLEFLSIYGHFAGEELEEDDEVLNPGEYFSSGDDVSGRDLDDGEYCSSEGSGSSDDEREPMEDSALLTPSRRRRRRKTRGGSGKASPMSAATVLLKSFVGTGVLFLPRAYLNGGMLFSNLVLMFVAALSYYCFVLLVTTRLKVAGSFGDIGGILYGKWLRFMILTSIVISQVGFVAAYIVFTSENLQAFILAVTDCKTLIPTQYLILMQMVIFLPFSLLRDINKLAFTALVADAFIVIGLAYLFYYDILTLNKFGVADIIMFNKDSWTLFIGTAIFTFEGIGLIIPVQESMRHPEKFPKVMFAVMIIITTLFITMGAVSYAAYGSKTETVVLLNLPQGSRMVNSVQFLYSLAILLSTPLQIFPAIRITENGLFTRSGKYNPYIKWQKNVFRFFVVAACAGIAWGGADNLDKFVALVGNFACIPLVYIYPPLLHFKGVARSRLWKISDIALCIFGFIAMAYTTSLTILSWANSSTEPTTPGYCDRS</sequence>
<dbReference type="Proteomes" id="UP001583186">
    <property type="component" value="Unassembled WGS sequence"/>
</dbReference>
<dbReference type="PANTHER" id="PTHR22950">
    <property type="entry name" value="AMINO ACID TRANSPORTER"/>
    <property type="match status" value="1"/>
</dbReference>
<gene>
    <name evidence="9" type="ORF">Sste5346_000401</name>
</gene>
<dbReference type="EMBL" id="JAWCUI010000002">
    <property type="protein sequence ID" value="KAL1903117.1"/>
    <property type="molecule type" value="Genomic_DNA"/>
</dbReference>
<feature type="transmembrane region" description="Helical" evidence="7">
    <location>
        <begin position="687"/>
        <end position="708"/>
    </location>
</feature>
<feature type="region of interest" description="Disordered" evidence="6">
    <location>
        <begin position="364"/>
        <end position="427"/>
    </location>
</feature>
<evidence type="ECO:0000259" key="8">
    <source>
        <dbReference type="Pfam" id="PF01490"/>
    </source>
</evidence>
<comment type="similarity">
    <text evidence="2">Belongs to the amino acid/polyamine transporter 2 family.</text>
</comment>
<organism evidence="9 10">
    <name type="scientific">Sporothrix stenoceras</name>
    <dbReference type="NCBI Taxonomy" id="5173"/>
    <lineage>
        <taxon>Eukaryota</taxon>
        <taxon>Fungi</taxon>
        <taxon>Dikarya</taxon>
        <taxon>Ascomycota</taxon>
        <taxon>Pezizomycotina</taxon>
        <taxon>Sordariomycetes</taxon>
        <taxon>Sordariomycetidae</taxon>
        <taxon>Ophiostomatales</taxon>
        <taxon>Ophiostomataceae</taxon>
        <taxon>Sporothrix</taxon>
    </lineage>
</organism>
<feature type="transmembrane region" description="Helical" evidence="7">
    <location>
        <begin position="566"/>
        <end position="586"/>
    </location>
</feature>
<feature type="transmembrane region" description="Helical" evidence="7">
    <location>
        <begin position="640"/>
        <end position="663"/>
    </location>
</feature>
<evidence type="ECO:0000256" key="3">
    <source>
        <dbReference type="ARBA" id="ARBA00022692"/>
    </source>
</evidence>
<comment type="caution">
    <text evidence="9">The sequence shown here is derived from an EMBL/GenBank/DDBJ whole genome shotgun (WGS) entry which is preliminary data.</text>
</comment>
<feature type="compositionally biased region" description="Low complexity" evidence="6">
    <location>
        <begin position="74"/>
        <end position="103"/>
    </location>
</feature>
<proteinExistence type="inferred from homology"/>
<name>A0ABR3ZSE4_9PEZI</name>
<keyword evidence="3 7" id="KW-0812">Transmembrane</keyword>
<feature type="domain" description="Amino acid transporter transmembrane" evidence="8">
    <location>
        <begin position="424"/>
        <end position="806"/>
    </location>
</feature>
<feature type="region of interest" description="Disordered" evidence="6">
    <location>
        <begin position="1"/>
        <end position="177"/>
    </location>
</feature>
<accession>A0ABR3ZSE4</accession>
<feature type="transmembrane region" description="Helical" evidence="7">
    <location>
        <begin position="498"/>
        <end position="521"/>
    </location>
</feature>
<feature type="transmembrane region" description="Helical" evidence="7">
    <location>
        <begin position="456"/>
        <end position="477"/>
    </location>
</feature>
<feature type="transmembrane region" description="Helical" evidence="7">
    <location>
        <begin position="729"/>
        <end position="746"/>
    </location>
</feature>
<feature type="transmembrane region" description="Helical" evidence="7">
    <location>
        <begin position="752"/>
        <end position="768"/>
    </location>
</feature>
<keyword evidence="4 7" id="KW-1133">Transmembrane helix</keyword>
<keyword evidence="5 7" id="KW-0472">Membrane</keyword>
<dbReference type="Pfam" id="PF01490">
    <property type="entry name" value="Aa_trans"/>
    <property type="match status" value="1"/>
</dbReference>
<feature type="transmembrane region" description="Helical" evidence="7">
    <location>
        <begin position="606"/>
        <end position="628"/>
    </location>
</feature>
<evidence type="ECO:0000256" key="6">
    <source>
        <dbReference type="SAM" id="MobiDB-lite"/>
    </source>
</evidence>
<feature type="transmembrane region" description="Helical" evidence="7">
    <location>
        <begin position="788"/>
        <end position="810"/>
    </location>
</feature>
<keyword evidence="10" id="KW-1185">Reference proteome</keyword>
<feature type="compositionally biased region" description="Low complexity" evidence="6">
    <location>
        <begin position="127"/>
        <end position="142"/>
    </location>
</feature>
<feature type="compositionally biased region" description="Polar residues" evidence="6">
    <location>
        <begin position="143"/>
        <end position="170"/>
    </location>
</feature>
<reference evidence="9 10" key="1">
    <citation type="journal article" date="2024" name="IMA Fungus">
        <title>IMA Genome - F19 : A genome assembly and annotation guide to empower mycologists, including annotated draft genome sequences of Ceratocystis pirilliformis, Diaporthe australafricana, Fusarium ophioides, Paecilomyces lecythidis, and Sporothrix stenoceras.</title>
        <authorList>
            <person name="Aylward J."/>
            <person name="Wilson A.M."/>
            <person name="Visagie C.M."/>
            <person name="Spraker J."/>
            <person name="Barnes I."/>
            <person name="Buitendag C."/>
            <person name="Ceriani C."/>
            <person name="Del Mar Angel L."/>
            <person name="du Plessis D."/>
            <person name="Fuchs T."/>
            <person name="Gasser K."/>
            <person name="Kramer D."/>
            <person name="Li W."/>
            <person name="Munsamy K."/>
            <person name="Piso A."/>
            <person name="Price J.L."/>
            <person name="Sonnekus B."/>
            <person name="Thomas C."/>
            <person name="van der Nest A."/>
            <person name="van Dijk A."/>
            <person name="van Heerden A."/>
            <person name="van Vuuren N."/>
            <person name="Yilmaz N."/>
            <person name="Duong T.A."/>
            <person name="van der Merwe N.A."/>
            <person name="Wingfield M.J."/>
            <person name="Wingfield B.D."/>
        </authorList>
    </citation>
    <scope>NUCLEOTIDE SEQUENCE [LARGE SCALE GENOMIC DNA]</scope>
    <source>
        <strain evidence="9 10">CMW 5346</strain>
    </source>
</reference>
<evidence type="ECO:0000313" key="10">
    <source>
        <dbReference type="Proteomes" id="UP001583186"/>
    </source>
</evidence>
<evidence type="ECO:0000256" key="2">
    <source>
        <dbReference type="ARBA" id="ARBA00008066"/>
    </source>
</evidence>
<evidence type="ECO:0000256" key="1">
    <source>
        <dbReference type="ARBA" id="ARBA00004141"/>
    </source>
</evidence>
<dbReference type="InterPro" id="IPR013057">
    <property type="entry name" value="AA_transpt_TM"/>
</dbReference>
<evidence type="ECO:0000256" key="7">
    <source>
        <dbReference type="SAM" id="Phobius"/>
    </source>
</evidence>